<feature type="region of interest" description="Disordered" evidence="13">
    <location>
        <begin position="367"/>
        <end position="403"/>
    </location>
</feature>
<evidence type="ECO:0000256" key="6">
    <source>
        <dbReference type="ARBA" id="ARBA00022833"/>
    </source>
</evidence>
<evidence type="ECO:0000256" key="2">
    <source>
        <dbReference type="ARBA" id="ARBA00022499"/>
    </source>
</evidence>
<comment type="subcellular location">
    <subcellularLocation>
        <location evidence="1">Nucleus</location>
    </subcellularLocation>
</comment>
<dbReference type="GO" id="GO:0000978">
    <property type="term" value="F:RNA polymerase II cis-regulatory region sequence-specific DNA binding"/>
    <property type="evidence" value="ECO:0007669"/>
    <property type="project" value="TreeGrafter"/>
</dbReference>
<evidence type="ECO:0000256" key="1">
    <source>
        <dbReference type="ARBA" id="ARBA00004123"/>
    </source>
</evidence>
<feature type="domain" description="C2H2-type" evidence="14">
    <location>
        <begin position="509"/>
        <end position="536"/>
    </location>
</feature>
<dbReference type="GO" id="GO:0008270">
    <property type="term" value="F:zinc ion binding"/>
    <property type="evidence" value="ECO:0007669"/>
    <property type="project" value="UniProtKB-KW"/>
</dbReference>
<feature type="compositionally biased region" description="Pro residues" evidence="13">
    <location>
        <begin position="279"/>
        <end position="296"/>
    </location>
</feature>
<dbReference type="FunFam" id="3.30.160.60:FF:000106">
    <property type="entry name" value="B-cell lymphoma/leukemia 11A isoform X2"/>
    <property type="match status" value="1"/>
</dbReference>
<feature type="compositionally biased region" description="Polar residues" evidence="13">
    <location>
        <begin position="98"/>
        <end position="108"/>
    </location>
</feature>
<sequence>MVKKENEKFLLSRARWDWASRCPRFNSDADSAAEGGGSPVPGVPADTLTCGACRRAFALADIVRFIQHKVSSCDKDLTSYHCYSAGPNSDPEDGSRPGQVSSGSTSARRPSLLTARRPPSSRVHTPPLASPSMAPPDLLEDGGASSTPKRLLDGDVEVSTPKRRASTSPMPSSSPDEDIKPKIKQEHMDTTGSPEDQKKSRTEVADAESNTMHSEPSNYVCSTCKARVHSAWRLLQHVQHVHGVKIYVEAMPQQQPSKQNHSTSSTSSSSSGCSSTGAPLPPPSLRHHPLLPPPDMHSPFGVGSLLRMPLPGSLPPLAHPSVPPTPLFARPNHHDHRFRMEQLVSEQFRHHGLNLAAAAAAVAANSLPPHQTFPSPADRPPVVPTSLSGRDRAPPVSQPLSLEPQLDFYSQRLRQLAGTTSPGAATGNSSSPSPRKHSPPFASPSPSRVGQTPPVGAGPGTVDAPREATRPHSSTSPERRIEPLAADAPPTERPTSTPPVKRNTDEGVHSCEFCGKKFRFESNLIVHRRSHTGEKPYKCTECDEAFEKASKLKRHMKIHRAPDANTEDGESGGDTGEDDSDDELEDEELDGEEEEENEDGDDVEEAEDLTVSNSSAPSAPTRKQTPIMPNNAPSASVVGELMDKFGLSNIAQYSEAFKQALQESGNSLKWQLAKDRDNNNGPPSDKPNGMPPTAALRLKEEFAKMPPQPHPLFNPFENPFEASKRIKLDMDRGEGWWLPTLHAQRPPDNIFDGLKNSGNGLLQNPLLKSKEGRRNDTCEFCGKVFKNCSNLTVHRRSHTGEKPYKCELCSYACAQSSKLTRHMKTHGRLGKDVYRCRFCEMPFSVPSTLEKHMRKCVVNQSNGAPLALSDDSNACRDEAS</sequence>
<dbReference type="InterPro" id="IPR036236">
    <property type="entry name" value="Znf_C2H2_sf"/>
</dbReference>
<keyword evidence="7" id="KW-0832">Ubl conjugation</keyword>
<keyword evidence="2" id="KW-1017">Isopeptide bond</keyword>
<feature type="compositionally biased region" description="Acidic residues" evidence="13">
    <location>
        <begin position="565"/>
        <end position="608"/>
    </location>
</feature>
<keyword evidence="4" id="KW-0677">Repeat</keyword>
<dbReference type="OrthoDB" id="10046198at2759"/>
<keyword evidence="3" id="KW-0479">Metal-binding</keyword>
<proteinExistence type="predicted"/>
<name>A0A2H1VXK3_SPOFR</name>
<organism evidence="15">
    <name type="scientific">Spodoptera frugiperda</name>
    <name type="common">Fall armyworm</name>
    <dbReference type="NCBI Taxonomy" id="7108"/>
    <lineage>
        <taxon>Eukaryota</taxon>
        <taxon>Metazoa</taxon>
        <taxon>Ecdysozoa</taxon>
        <taxon>Arthropoda</taxon>
        <taxon>Hexapoda</taxon>
        <taxon>Insecta</taxon>
        <taxon>Pterygota</taxon>
        <taxon>Neoptera</taxon>
        <taxon>Endopterygota</taxon>
        <taxon>Lepidoptera</taxon>
        <taxon>Glossata</taxon>
        <taxon>Ditrysia</taxon>
        <taxon>Noctuoidea</taxon>
        <taxon>Noctuidae</taxon>
        <taxon>Amphipyrinae</taxon>
        <taxon>Spodoptera</taxon>
    </lineage>
</organism>
<evidence type="ECO:0000313" key="15">
    <source>
        <dbReference type="EMBL" id="SOQ45538.1"/>
    </source>
</evidence>
<feature type="region of interest" description="Disordered" evidence="13">
    <location>
        <begin position="86"/>
        <end position="218"/>
    </location>
</feature>
<dbReference type="Pfam" id="PF00096">
    <property type="entry name" value="zf-C2H2"/>
    <property type="match status" value="5"/>
</dbReference>
<feature type="domain" description="C2H2-type" evidence="14">
    <location>
        <begin position="537"/>
        <end position="564"/>
    </location>
</feature>
<evidence type="ECO:0000259" key="14">
    <source>
        <dbReference type="PROSITE" id="PS50157"/>
    </source>
</evidence>
<dbReference type="EMBL" id="ODYU01005042">
    <property type="protein sequence ID" value="SOQ45538.1"/>
    <property type="molecule type" value="Genomic_DNA"/>
</dbReference>
<dbReference type="InterPro" id="IPR057448">
    <property type="entry name" value="BCL-11A_Znf_CCHC"/>
</dbReference>
<keyword evidence="8" id="KW-0805">Transcription regulation</keyword>
<dbReference type="SMART" id="SM00355">
    <property type="entry name" value="ZnF_C2H2"/>
    <property type="match status" value="6"/>
</dbReference>
<keyword evidence="6" id="KW-0862">Zinc</keyword>
<keyword evidence="11" id="KW-0539">Nucleus</keyword>
<gene>
    <name evidence="15" type="ORF">SFRICE_029984</name>
</gene>
<feature type="compositionally biased region" description="Basic and acidic residues" evidence="13">
    <location>
        <begin position="177"/>
        <end position="204"/>
    </location>
</feature>
<evidence type="ECO:0000256" key="9">
    <source>
        <dbReference type="ARBA" id="ARBA00023125"/>
    </source>
</evidence>
<dbReference type="PANTHER" id="PTHR45993">
    <property type="entry name" value="B-CELL LYMPHOMA/LEUKEMIA 11"/>
    <property type="match status" value="1"/>
</dbReference>
<dbReference type="PANTHER" id="PTHR45993:SF6">
    <property type="entry name" value="C2H2-TYPE DOMAIN-CONTAINING PROTEIN"/>
    <property type="match status" value="1"/>
</dbReference>
<protein>
    <submittedName>
        <fullName evidence="15">SFRICE_029984</fullName>
    </submittedName>
</protein>
<dbReference type="GO" id="GO:0003700">
    <property type="term" value="F:DNA-binding transcription factor activity"/>
    <property type="evidence" value="ECO:0007669"/>
    <property type="project" value="TreeGrafter"/>
</dbReference>
<evidence type="ECO:0000256" key="12">
    <source>
        <dbReference type="PROSITE-ProRule" id="PRU00042"/>
    </source>
</evidence>
<evidence type="ECO:0000256" key="13">
    <source>
        <dbReference type="SAM" id="MobiDB-lite"/>
    </source>
</evidence>
<dbReference type="SUPFAM" id="SSF57667">
    <property type="entry name" value="beta-beta-alpha zinc fingers"/>
    <property type="match status" value="3"/>
</dbReference>
<dbReference type="FunFam" id="3.30.160.60:FF:001175">
    <property type="entry name" value="Zinc finger, C2H2 type"/>
    <property type="match status" value="1"/>
</dbReference>
<dbReference type="InterPro" id="IPR051497">
    <property type="entry name" value="Dev/Hematopoietic_TF"/>
</dbReference>
<accession>A0A2H1VXK3</accession>
<dbReference type="PROSITE" id="PS50157">
    <property type="entry name" value="ZINC_FINGER_C2H2_2"/>
    <property type="match status" value="5"/>
</dbReference>
<keyword evidence="10" id="KW-0804">Transcription</keyword>
<evidence type="ECO:0000256" key="11">
    <source>
        <dbReference type="ARBA" id="ARBA00023242"/>
    </source>
</evidence>
<feature type="region of interest" description="Disordered" evidence="13">
    <location>
        <begin position="253"/>
        <end position="296"/>
    </location>
</feature>
<evidence type="ECO:0000256" key="10">
    <source>
        <dbReference type="ARBA" id="ARBA00023163"/>
    </source>
</evidence>
<feature type="region of interest" description="Disordered" evidence="13">
    <location>
        <begin position="673"/>
        <end position="693"/>
    </location>
</feature>
<dbReference type="FunFam" id="3.30.160.60:FF:000046">
    <property type="entry name" value="Putative B-cell lymphoma/leukemia 11A"/>
    <property type="match status" value="1"/>
</dbReference>
<feature type="compositionally biased region" description="Polar residues" evidence="13">
    <location>
        <begin position="419"/>
        <end position="428"/>
    </location>
</feature>
<dbReference type="GO" id="GO:0006357">
    <property type="term" value="P:regulation of transcription by RNA polymerase II"/>
    <property type="evidence" value="ECO:0007669"/>
    <property type="project" value="TreeGrafter"/>
</dbReference>
<evidence type="ECO:0000256" key="3">
    <source>
        <dbReference type="ARBA" id="ARBA00022723"/>
    </source>
</evidence>
<dbReference type="FunFam" id="3.30.160.60:FF:000446">
    <property type="entry name" value="Zinc finger protein"/>
    <property type="match status" value="1"/>
</dbReference>
<keyword evidence="5 12" id="KW-0863">Zinc-finger</keyword>
<dbReference type="Gene3D" id="3.30.160.60">
    <property type="entry name" value="Classic Zinc Finger"/>
    <property type="match status" value="5"/>
</dbReference>
<evidence type="ECO:0000256" key="5">
    <source>
        <dbReference type="ARBA" id="ARBA00022771"/>
    </source>
</evidence>
<evidence type="ECO:0000256" key="7">
    <source>
        <dbReference type="ARBA" id="ARBA00022843"/>
    </source>
</evidence>
<dbReference type="GO" id="GO:0005634">
    <property type="term" value="C:nucleus"/>
    <property type="evidence" value="ECO:0007669"/>
    <property type="project" value="UniProtKB-SubCell"/>
</dbReference>
<dbReference type="AlphaFoldDB" id="A0A2H1VXK3"/>
<keyword evidence="9" id="KW-0238">DNA-binding</keyword>
<feature type="compositionally biased region" description="Polar residues" evidence="13">
    <location>
        <begin position="610"/>
        <end position="631"/>
    </location>
</feature>
<feature type="domain" description="C2H2-type" evidence="14">
    <location>
        <begin position="776"/>
        <end position="803"/>
    </location>
</feature>
<dbReference type="Pfam" id="PF25491">
    <property type="entry name" value="CCHC_BCL-11A"/>
    <property type="match status" value="1"/>
</dbReference>
<feature type="compositionally biased region" description="Polar residues" evidence="13">
    <location>
        <begin position="208"/>
        <end position="218"/>
    </location>
</feature>
<reference evidence="15" key="1">
    <citation type="submission" date="2016-07" db="EMBL/GenBank/DDBJ databases">
        <authorList>
            <person name="Bretaudeau A."/>
        </authorList>
    </citation>
    <scope>NUCLEOTIDE SEQUENCE</scope>
    <source>
        <strain evidence="15">Rice</strain>
        <tissue evidence="15">Whole body</tissue>
    </source>
</reference>
<dbReference type="InterPro" id="IPR013087">
    <property type="entry name" value="Znf_C2H2_type"/>
</dbReference>
<feature type="domain" description="C2H2-type" evidence="14">
    <location>
        <begin position="834"/>
        <end position="865"/>
    </location>
</feature>
<feature type="region of interest" description="Disordered" evidence="13">
    <location>
        <begin position="553"/>
        <end position="631"/>
    </location>
</feature>
<feature type="domain" description="C2H2-type" evidence="14">
    <location>
        <begin position="804"/>
        <end position="826"/>
    </location>
</feature>
<dbReference type="PROSITE" id="PS00028">
    <property type="entry name" value="ZINC_FINGER_C2H2_1"/>
    <property type="match status" value="5"/>
</dbReference>
<feature type="region of interest" description="Disordered" evidence="13">
    <location>
        <begin position="419"/>
        <end position="508"/>
    </location>
</feature>
<evidence type="ECO:0000256" key="8">
    <source>
        <dbReference type="ARBA" id="ARBA00023015"/>
    </source>
</evidence>
<evidence type="ECO:0000256" key="4">
    <source>
        <dbReference type="ARBA" id="ARBA00022737"/>
    </source>
</evidence>
<feature type="compositionally biased region" description="Low complexity" evidence="13">
    <location>
        <begin position="262"/>
        <end position="277"/>
    </location>
</feature>